<dbReference type="GO" id="GO:0004623">
    <property type="term" value="F:phospholipase A2 activity"/>
    <property type="evidence" value="ECO:0007669"/>
    <property type="project" value="InterPro"/>
</dbReference>
<evidence type="ECO:0000313" key="8">
    <source>
        <dbReference type="EMBL" id="EAT77975.2"/>
    </source>
</evidence>
<gene>
    <name evidence="8" type="ORF">SNOG_14783</name>
</gene>
<dbReference type="GO" id="GO:0006890">
    <property type="term" value="P:retrograde vesicle-mediated transport, Golgi to endoplasmic reticulum"/>
    <property type="evidence" value="ECO:0007669"/>
    <property type="project" value="InterPro"/>
</dbReference>
<protein>
    <recommendedName>
        <fullName evidence="7">Sec39 domain-containing protein</fullName>
    </recommendedName>
</protein>
<dbReference type="GO" id="GO:0006644">
    <property type="term" value="P:phospholipid metabolic process"/>
    <property type="evidence" value="ECO:0007669"/>
    <property type="project" value="InterPro"/>
</dbReference>
<dbReference type="HOGENOM" id="CLU_006056_0_0_1"/>
<evidence type="ECO:0000256" key="1">
    <source>
        <dbReference type="ARBA" id="ARBA00004240"/>
    </source>
</evidence>
<dbReference type="InParanoid" id="Q0U0R7"/>
<feature type="signal peptide" evidence="6">
    <location>
        <begin position="1"/>
        <end position="17"/>
    </location>
</feature>
<dbReference type="GO" id="GO:0015031">
    <property type="term" value="P:protein transport"/>
    <property type="evidence" value="ECO:0007669"/>
    <property type="project" value="UniProtKB-KW"/>
</dbReference>
<dbReference type="PANTHER" id="PTHR40787:SF3">
    <property type="entry name" value="PROTEIN TRANSPORT PROTEIN SEC39"/>
    <property type="match status" value="1"/>
</dbReference>
<reference evidence="9" key="1">
    <citation type="journal article" date="2007" name="Plant Cell">
        <title>Dothideomycete-plant interactions illuminated by genome sequencing and EST analysis of the wheat pathogen Stagonospora nodorum.</title>
        <authorList>
            <person name="Hane J.K."/>
            <person name="Lowe R.G."/>
            <person name="Solomon P.S."/>
            <person name="Tan K.C."/>
            <person name="Schoch C.L."/>
            <person name="Spatafora J.W."/>
            <person name="Crous P.W."/>
            <person name="Kodira C."/>
            <person name="Birren B.W."/>
            <person name="Galagan J.E."/>
            <person name="Torriani S.F."/>
            <person name="McDonald B.A."/>
            <person name="Oliver R.P."/>
        </authorList>
    </citation>
    <scope>NUCLEOTIDE SEQUENCE [LARGE SCALE GENOMIC DNA]</scope>
    <source>
        <strain evidence="9">SN15 / ATCC MYA-4574 / FGSC 10173</strain>
    </source>
</reference>
<evidence type="ECO:0000259" key="7">
    <source>
        <dbReference type="Pfam" id="PF08314"/>
    </source>
</evidence>
<dbReference type="InterPro" id="IPR036444">
    <property type="entry name" value="PLipase_A2_dom_sf"/>
</dbReference>
<proteinExistence type="predicted"/>
<dbReference type="GO" id="GO:0050482">
    <property type="term" value="P:arachidonate secretion"/>
    <property type="evidence" value="ECO:0007669"/>
    <property type="project" value="InterPro"/>
</dbReference>
<dbReference type="Pfam" id="PF08314">
    <property type="entry name" value="Sec39"/>
    <property type="match status" value="2"/>
</dbReference>
<sequence>MKSTLLAIIGFASLALSAPTVDPRQSSLEEITDSYVFSISISEFNSNRNGQVGPAELDWNSDGCSSSPDNPFGFDFKDSCNRHDFGYRNFKKQSRFEANKARIDSNFKQDMFNQCQNERFKEACRATATIYYEAVKAFGRKRAAEIREARRAAEEMEAKETDSCHCVGVKNGEGFGDGPQELESWRAEERTSMHIETTSEMHPVEKLRQLSAPHCVLLAVQYATESNVKALRALTALRDADLPLELILSILLTYLPEEFEPASYIEYLHELATASRDPGEDPAAVLDVASVEELSLSRAKKRRKALDLLPVIHPLYAAEDELDVISHFLVHRAHRIDAQTGLLDLVPQLIVPFLDHSEYLRTWFISTVLPLLRLSYEYYPQNATASLDEFARLQGRRAIEHQFANVRHASGGDKSHVARDIKGVVAPWMCGAHHRKRRRLSHQGPRASVAQETPHAPGDWECLFEWILHTSKENLQLATTAISEWDGPEDMDLGGYEEGRDYVDDEQQRRLEVQYAQTALACLYLVEKSDVPTLQTAHSLLGRICDLLNHEPPPNLSEPLLQDASAALLQEQRLLESDNVITTPGHGSIQVLKLILFSACALSTLQYPVSMRQLATMSLRDDHAEQISLLQKVVHQLSSSRKDSDQWTSARIKLLWLWNWGTDRHDSDRHAQGILGMLRRSEVETEVLKALIESSHYPLVVQTYIRPSTGQPPLPLQEVERVILSSTMNHYDGASNGNRTRGGMKRAAETVAAFAPHFSKSSRFQRTQALLSATHAMSFYSLILQHVDRKKTATERRVIGMAIDAALEEDDFETAYSYVVNRLTPSTPSPTPSIASQRFSFGSVDTDEHEDDAEDVAWKAALRAGRYSSTSLSNSWSQSAARPDLRRLEQRMELLSQALLLAPPNHLEEVLNVWQQCETEMTTLLAAETEAEERFNDAADRKLPGTFINETITVQPRREVGRGAVEEAPMGLFDVARGAAAAFSKSAFPLRGGAQAASSADARDTSMSSSRVSMDFSDSGSMSGHDERMRKRDMVASAATGALASGTGALASGLGWMLGKSHFTLQILGPGLRLISSRCQTSTRTGARVAYYRQTTRKDTHLNGERHDDFLHLARRRL</sequence>
<keyword evidence="2" id="KW-0813">Transport</keyword>
<dbReference type="Gene3D" id="1.20.90.10">
    <property type="entry name" value="Phospholipase A2 domain"/>
    <property type="match status" value="1"/>
</dbReference>
<dbReference type="KEGG" id="pno:SNOG_14783"/>
<evidence type="ECO:0000313" key="9">
    <source>
        <dbReference type="Proteomes" id="UP000001055"/>
    </source>
</evidence>
<dbReference type="eggNOG" id="ENOG502R87S">
    <property type="taxonomic scope" value="Eukaryota"/>
</dbReference>
<organism evidence="8 9">
    <name type="scientific">Phaeosphaeria nodorum (strain SN15 / ATCC MYA-4574 / FGSC 10173)</name>
    <name type="common">Glume blotch fungus</name>
    <name type="synonym">Parastagonospora nodorum</name>
    <dbReference type="NCBI Taxonomy" id="321614"/>
    <lineage>
        <taxon>Eukaryota</taxon>
        <taxon>Fungi</taxon>
        <taxon>Dikarya</taxon>
        <taxon>Ascomycota</taxon>
        <taxon>Pezizomycotina</taxon>
        <taxon>Dothideomycetes</taxon>
        <taxon>Pleosporomycetidae</taxon>
        <taxon>Pleosporales</taxon>
        <taxon>Pleosporineae</taxon>
        <taxon>Phaeosphaeriaceae</taxon>
        <taxon>Parastagonospora</taxon>
    </lineage>
</organism>
<dbReference type="InterPro" id="IPR013244">
    <property type="entry name" value="Sec39_domain"/>
</dbReference>
<evidence type="ECO:0000256" key="6">
    <source>
        <dbReference type="SAM" id="SignalP"/>
    </source>
</evidence>
<dbReference type="InterPro" id="IPR015141">
    <property type="entry name" value="PLipase_A2_prok/fun"/>
</dbReference>
<comment type="subcellular location">
    <subcellularLocation>
        <location evidence="1">Endoplasmic reticulum</location>
    </subcellularLocation>
</comment>
<dbReference type="SUPFAM" id="SSF48619">
    <property type="entry name" value="Phospholipase A2, PLA2"/>
    <property type="match status" value="1"/>
</dbReference>
<dbReference type="VEuPathDB" id="FungiDB:JI435_147830"/>
<feature type="region of interest" description="Disordered" evidence="5">
    <location>
        <begin position="997"/>
        <end position="1030"/>
    </location>
</feature>
<dbReference type="VEuPathDB" id="FungiDB:JI435_309100"/>
<feature type="chain" id="PRO_5004177601" description="Sec39 domain-containing protein" evidence="6">
    <location>
        <begin position="18"/>
        <end position="1118"/>
    </location>
</feature>
<evidence type="ECO:0000256" key="5">
    <source>
        <dbReference type="SAM" id="MobiDB-lite"/>
    </source>
</evidence>
<dbReference type="Pfam" id="PF09056">
    <property type="entry name" value="Phospholip_A2_3"/>
    <property type="match status" value="1"/>
</dbReference>
<dbReference type="PANTHER" id="PTHR40787">
    <property type="entry name" value="SECRETED PROTEIN"/>
    <property type="match status" value="1"/>
</dbReference>
<keyword evidence="6" id="KW-0732">Signal</keyword>
<keyword evidence="3" id="KW-0256">Endoplasmic reticulum</keyword>
<feature type="domain" description="Sec39" evidence="7">
    <location>
        <begin position="791"/>
        <end position="934"/>
    </location>
</feature>
<dbReference type="RefSeq" id="XP_001804964.1">
    <property type="nucleotide sequence ID" value="XM_001804912.1"/>
</dbReference>
<name>Q0U0R7_PHANO</name>
<accession>Q0U0R7</accession>
<dbReference type="Proteomes" id="UP000001055">
    <property type="component" value="Unassembled WGS sequence"/>
</dbReference>
<evidence type="ECO:0000256" key="2">
    <source>
        <dbReference type="ARBA" id="ARBA00022448"/>
    </source>
</evidence>
<dbReference type="EMBL" id="CH445357">
    <property type="protein sequence ID" value="EAT77975.2"/>
    <property type="molecule type" value="Genomic_DNA"/>
</dbReference>
<evidence type="ECO:0000256" key="3">
    <source>
        <dbReference type="ARBA" id="ARBA00022824"/>
    </source>
</evidence>
<feature type="domain" description="Sec39" evidence="7">
    <location>
        <begin position="216"/>
        <end position="786"/>
    </location>
</feature>
<dbReference type="AlphaFoldDB" id="Q0U0R7"/>
<feature type="compositionally biased region" description="Low complexity" evidence="5">
    <location>
        <begin position="1006"/>
        <end position="1023"/>
    </location>
</feature>
<evidence type="ECO:0000256" key="4">
    <source>
        <dbReference type="ARBA" id="ARBA00022927"/>
    </source>
</evidence>
<dbReference type="GeneID" id="5981890"/>
<keyword evidence="4" id="KW-0653">Protein transport</keyword>
<dbReference type="GO" id="GO:0005783">
    <property type="term" value="C:endoplasmic reticulum"/>
    <property type="evidence" value="ECO:0007669"/>
    <property type="project" value="UniProtKB-SubCell"/>
</dbReference>